<dbReference type="OrthoDB" id="2437094at2759"/>
<dbReference type="EMBL" id="BQFW01000012">
    <property type="protein sequence ID" value="GJJ76143.1"/>
    <property type="molecule type" value="Genomic_DNA"/>
</dbReference>
<protein>
    <submittedName>
        <fullName evidence="3">Uncharacterized protein</fullName>
    </submittedName>
</protein>
<organism evidence="3 4">
    <name type="scientific">Entomortierella parvispora</name>
    <dbReference type="NCBI Taxonomy" id="205924"/>
    <lineage>
        <taxon>Eukaryota</taxon>
        <taxon>Fungi</taxon>
        <taxon>Fungi incertae sedis</taxon>
        <taxon>Mucoromycota</taxon>
        <taxon>Mortierellomycotina</taxon>
        <taxon>Mortierellomycetes</taxon>
        <taxon>Mortierellales</taxon>
        <taxon>Mortierellaceae</taxon>
        <taxon>Entomortierella</taxon>
    </lineage>
</organism>
<dbReference type="AlphaFoldDB" id="A0A9P3HGT0"/>
<accession>A0A9P3HGT0</accession>
<reference evidence="3" key="2">
    <citation type="journal article" date="2022" name="Microbiol. Resour. Announc.">
        <title>Whole-Genome Sequence of Entomortierella parvispora E1425, a Mucoromycotan Fungus Associated with Burkholderiaceae-Related Endosymbiotic Bacteria.</title>
        <authorList>
            <person name="Herlambang A."/>
            <person name="Guo Y."/>
            <person name="Takashima Y."/>
            <person name="Narisawa K."/>
            <person name="Ohta H."/>
            <person name="Nishizawa T."/>
        </authorList>
    </citation>
    <scope>NUCLEOTIDE SEQUENCE</scope>
    <source>
        <strain evidence="3">E1425</strain>
    </source>
</reference>
<evidence type="ECO:0000256" key="2">
    <source>
        <dbReference type="SAM" id="MobiDB-lite"/>
    </source>
</evidence>
<feature type="compositionally biased region" description="Polar residues" evidence="2">
    <location>
        <begin position="242"/>
        <end position="255"/>
    </location>
</feature>
<feature type="compositionally biased region" description="Acidic residues" evidence="2">
    <location>
        <begin position="261"/>
        <end position="272"/>
    </location>
</feature>
<proteinExistence type="predicted"/>
<gene>
    <name evidence="3" type="ORF">EMPS_08502</name>
</gene>
<dbReference type="PANTHER" id="PTHR33324:SF2">
    <property type="entry name" value="MYB_SANT-LIKE DNA-BINDING DOMAIN-CONTAINING PROTEIN"/>
    <property type="match status" value="1"/>
</dbReference>
<feature type="region of interest" description="Disordered" evidence="2">
    <location>
        <begin position="242"/>
        <end position="309"/>
    </location>
</feature>
<comment type="caution">
    <text evidence="3">The sequence shown here is derived from an EMBL/GenBank/DDBJ whole genome shotgun (WGS) entry which is preliminary data.</text>
</comment>
<evidence type="ECO:0000313" key="4">
    <source>
        <dbReference type="Proteomes" id="UP000827284"/>
    </source>
</evidence>
<feature type="region of interest" description="Disordered" evidence="2">
    <location>
        <begin position="72"/>
        <end position="105"/>
    </location>
</feature>
<feature type="compositionally biased region" description="Low complexity" evidence="2">
    <location>
        <begin position="72"/>
        <end position="89"/>
    </location>
</feature>
<dbReference type="Proteomes" id="UP000827284">
    <property type="component" value="Unassembled WGS sequence"/>
</dbReference>
<evidence type="ECO:0000256" key="1">
    <source>
        <dbReference type="SAM" id="Coils"/>
    </source>
</evidence>
<feature type="coiled-coil region" evidence="1">
    <location>
        <begin position="376"/>
        <end position="407"/>
    </location>
</feature>
<keyword evidence="4" id="KW-1185">Reference proteome</keyword>
<keyword evidence="1" id="KW-0175">Coiled coil</keyword>
<name>A0A9P3HGT0_9FUNG</name>
<reference evidence="3" key="1">
    <citation type="submission" date="2021-11" db="EMBL/GenBank/DDBJ databases">
        <authorList>
            <person name="Herlambang A."/>
            <person name="Guo Y."/>
            <person name="Takashima Y."/>
            <person name="Nishizawa T."/>
        </authorList>
    </citation>
    <scope>NUCLEOTIDE SEQUENCE</scope>
    <source>
        <strain evidence="3">E1425</strain>
    </source>
</reference>
<sequence length="410" mass="46164">MPVQNNTASSSSSCPQKQQVVHQTVPQSGQPLRSTLHPSPMTIPHSVFIPASFNAHPPLALSSFPPLTHSPFQSYSVPSSSASSSSPRPIAMARPLLPSPMPIGTGQEVNEDDAVAMLDPDKQRKASAAYWKRAQTIALVNWLSDPVNCERYRSRPSGQTLIQVQAEIADHLNGLLKTKLNSKSISSSIQYMRSKYQEAKRFIDGTGGSGSTDPQLLKEQILEHCPHFEELDKLFKPTLVQNSGTAHAQPSSIPLTPQDDPPSDTEPEEDTGVVDLTPASGRKRSRDSDSKRLLDLPPPSSKLQEQEQARDRAFMEMFMEERRMREEAFNERERMLLERDRIVTAREKAVLEREADIVTELKRCRQELSSWYEGRQAAADARLKRCLEDLQEEREEFRKTKDNWVKRHCS</sequence>
<feature type="region of interest" description="Disordered" evidence="2">
    <location>
        <begin position="1"/>
        <end position="39"/>
    </location>
</feature>
<evidence type="ECO:0000313" key="3">
    <source>
        <dbReference type="EMBL" id="GJJ76143.1"/>
    </source>
</evidence>
<dbReference type="PANTHER" id="PTHR33324">
    <property type="entry name" value="EXPRESSED PROTEIN"/>
    <property type="match status" value="1"/>
</dbReference>
<feature type="compositionally biased region" description="Polar residues" evidence="2">
    <location>
        <begin position="1"/>
        <end position="37"/>
    </location>
</feature>